<dbReference type="Pfam" id="PF03016">
    <property type="entry name" value="Exostosin_GT47"/>
    <property type="match status" value="1"/>
</dbReference>
<organism evidence="5 6">
    <name type="scientific">Coccomyxa viridis</name>
    <dbReference type="NCBI Taxonomy" id="1274662"/>
    <lineage>
        <taxon>Eukaryota</taxon>
        <taxon>Viridiplantae</taxon>
        <taxon>Chlorophyta</taxon>
        <taxon>core chlorophytes</taxon>
        <taxon>Trebouxiophyceae</taxon>
        <taxon>Trebouxiophyceae incertae sedis</taxon>
        <taxon>Coccomyxaceae</taxon>
        <taxon>Coccomyxa</taxon>
    </lineage>
</organism>
<comment type="caution">
    <text evidence="5">The sequence shown here is derived from an EMBL/GenBank/DDBJ whole genome shotgun (WGS) entry which is preliminary data.</text>
</comment>
<gene>
    <name evidence="5" type="primary">g12272</name>
    <name evidence="5" type="ORF">VP750_LOCUS10931</name>
</gene>
<evidence type="ECO:0000313" key="6">
    <source>
        <dbReference type="Proteomes" id="UP001497392"/>
    </source>
</evidence>
<comment type="similarity">
    <text evidence="2">Belongs to the glycosyltransferase 47 family.</text>
</comment>
<dbReference type="PANTHER" id="PTHR11062">
    <property type="entry name" value="EXOSTOSIN HEPARAN SULFATE GLYCOSYLTRANSFERASE -RELATED"/>
    <property type="match status" value="1"/>
</dbReference>
<dbReference type="Proteomes" id="UP001497392">
    <property type="component" value="Unassembled WGS sequence"/>
</dbReference>
<evidence type="ECO:0000256" key="1">
    <source>
        <dbReference type="ARBA" id="ARBA00004323"/>
    </source>
</evidence>
<protein>
    <submittedName>
        <fullName evidence="5">G12272 protein</fullName>
    </submittedName>
</protein>
<comment type="subcellular location">
    <subcellularLocation>
        <location evidence="1">Golgi apparatus membrane</location>
        <topology evidence="1">Single-pass type II membrane protein</topology>
    </subcellularLocation>
</comment>
<name>A0ABP1G9X2_9CHLO</name>
<evidence type="ECO:0000256" key="3">
    <source>
        <dbReference type="ARBA" id="ARBA00023034"/>
    </source>
</evidence>
<sequence length="537" mass="60015">MLLMQLLQQAQGVPVNLQPVKRPDADLPHMLPFGEEFMRGRRKCMRRPDRGPTAQCKVHVLDLSDLAQSLGLPRCSEGDFVVDPLEGMVVPHPRFLGKQAKQKPAKGQEWMYPYQYSAHSQSHWAGPWFAKQVLETGGNAAATLESADTVYVYDYCYIMKQAADSSSQRHWLLKDIYNGTRGQGDVLLKLYRGLLRLPRWKSSGGRDFVFYHSFPGLSLGSEQADANFASAMCNNFQWATLLAAEQGQRWFCPSYNPRTTALVPYSFKDVSLGAQVASNSARPYLLFFRGNCYTKKAGNIGLVLRRAVAQGLRVMGDDDMDVCCSGADAPPKVACTDKNFKQNAQRTQPQPELLKDMAQAQFCLVMPGNTQSSGHLADAFFTGCIPVFLGPPFHSLPFPHLIDYSAVGVFLNASLTPLPWWPKTPGLTFEPALKPQAAVADRSHAKWWFADLPKLELQTITAMEEIAGKLRGYSQQEVARKRAALLEYRHLFTFTDKPTFPVAASDVVVELMCTYAKHSKRRRRRAIVPHPPIPPGY</sequence>
<evidence type="ECO:0000256" key="2">
    <source>
        <dbReference type="ARBA" id="ARBA00010271"/>
    </source>
</evidence>
<dbReference type="InterPro" id="IPR004263">
    <property type="entry name" value="Exostosin"/>
</dbReference>
<dbReference type="InterPro" id="IPR040911">
    <property type="entry name" value="Exostosin_GT47"/>
</dbReference>
<reference evidence="5 6" key="1">
    <citation type="submission" date="2024-06" db="EMBL/GenBank/DDBJ databases">
        <authorList>
            <person name="Kraege A."/>
            <person name="Thomma B."/>
        </authorList>
    </citation>
    <scope>NUCLEOTIDE SEQUENCE [LARGE SCALE GENOMIC DNA]</scope>
</reference>
<dbReference type="EMBL" id="CAXHTA020000019">
    <property type="protein sequence ID" value="CAL5229025.1"/>
    <property type="molecule type" value="Genomic_DNA"/>
</dbReference>
<evidence type="ECO:0000313" key="5">
    <source>
        <dbReference type="EMBL" id="CAL5229025.1"/>
    </source>
</evidence>
<keyword evidence="3" id="KW-0333">Golgi apparatus</keyword>
<feature type="domain" description="Exostosin GT47" evidence="4">
    <location>
        <begin position="131"/>
        <end position="413"/>
    </location>
</feature>
<accession>A0ABP1G9X2</accession>
<evidence type="ECO:0000259" key="4">
    <source>
        <dbReference type="Pfam" id="PF03016"/>
    </source>
</evidence>
<keyword evidence="6" id="KW-1185">Reference proteome</keyword>
<proteinExistence type="inferred from homology"/>